<gene>
    <name evidence="2" type="ORF">PTE31013_02446</name>
</gene>
<name>A0A5E4V8A6_9BURK</name>
<dbReference type="Proteomes" id="UP000334380">
    <property type="component" value="Unassembled WGS sequence"/>
</dbReference>
<accession>A0A5E4V8A6</accession>
<evidence type="ECO:0000313" key="3">
    <source>
        <dbReference type="Proteomes" id="UP000334380"/>
    </source>
</evidence>
<proteinExistence type="predicted"/>
<organism evidence="2 3">
    <name type="scientific">Pandoraea terrigena</name>
    <dbReference type="NCBI Taxonomy" id="2508292"/>
    <lineage>
        <taxon>Bacteria</taxon>
        <taxon>Pseudomonadati</taxon>
        <taxon>Pseudomonadota</taxon>
        <taxon>Betaproteobacteria</taxon>
        <taxon>Burkholderiales</taxon>
        <taxon>Burkholderiaceae</taxon>
        <taxon>Pandoraea</taxon>
    </lineage>
</organism>
<evidence type="ECO:0000313" key="2">
    <source>
        <dbReference type="EMBL" id="VVE07100.1"/>
    </source>
</evidence>
<reference evidence="2 3" key="1">
    <citation type="submission" date="2019-08" db="EMBL/GenBank/DDBJ databases">
        <authorList>
            <person name="Peeters C."/>
        </authorList>
    </citation>
    <scope>NUCLEOTIDE SEQUENCE [LARGE SCALE GENOMIC DNA]</scope>
    <source>
        <strain evidence="2 3">LMG 31013</strain>
    </source>
</reference>
<sequence length="65" mass="7090">MNTPIDRRCPASGCQWEGTLSLSAMGGGPWFCRAHFQRSEEPAQGSILGPTSFDGNLPYTDKDDQ</sequence>
<dbReference type="EMBL" id="CABPRU010000005">
    <property type="protein sequence ID" value="VVE07100.1"/>
    <property type="molecule type" value="Genomic_DNA"/>
</dbReference>
<protein>
    <submittedName>
        <fullName evidence="2">Uncharacterized protein</fullName>
    </submittedName>
</protein>
<feature type="region of interest" description="Disordered" evidence="1">
    <location>
        <begin position="41"/>
        <end position="65"/>
    </location>
</feature>
<evidence type="ECO:0000256" key="1">
    <source>
        <dbReference type="SAM" id="MobiDB-lite"/>
    </source>
</evidence>
<dbReference type="AlphaFoldDB" id="A0A5E4V8A6"/>
<keyword evidence="3" id="KW-1185">Reference proteome</keyword>